<evidence type="ECO:0000256" key="1">
    <source>
        <dbReference type="ARBA" id="ARBA00022679"/>
    </source>
</evidence>
<accession>A0A7W8TTP2</accession>
<dbReference type="NCBIfam" id="NF047744">
    <property type="entry name" value="CG0192_rel"/>
    <property type="match status" value="1"/>
</dbReference>
<dbReference type="AlphaFoldDB" id="A0A7W8TTP2"/>
<evidence type="ECO:0000256" key="4">
    <source>
        <dbReference type="ARBA" id="ARBA00022840"/>
    </source>
</evidence>
<gene>
    <name evidence="6" type="ORF">HD598_001290</name>
</gene>
<dbReference type="Proteomes" id="UP000580797">
    <property type="component" value="Unassembled WGS sequence"/>
</dbReference>
<organism evidence="6 7">
    <name type="scientific">Neomicrococcus aestuarii</name>
    <dbReference type="NCBI Taxonomy" id="556325"/>
    <lineage>
        <taxon>Bacteria</taxon>
        <taxon>Bacillati</taxon>
        <taxon>Actinomycetota</taxon>
        <taxon>Actinomycetes</taxon>
        <taxon>Micrococcales</taxon>
        <taxon>Micrococcaceae</taxon>
        <taxon>Neomicrococcus</taxon>
    </lineage>
</organism>
<proteinExistence type="predicted"/>
<dbReference type="RefSeq" id="WP_183664628.1">
    <property type="nucleotide sequence ID" value="NZ_BAAARH010000001.1"/>
</dbReference>
<feature type="domain" description="Maltokinase N-terminal cap" evidence="5">
    <location>
        <begin position="20"/>
        <end position="102"/>
    </location>
</feature>
<evidence type="ECO:0000256" key="3">
    <source>
        <dbReference type="ARBA" id="ARBA00022777"/>
    </source>
</evidence>
<dbReference type="Pfam" id="PF18085">
    <property type="entry name" value="Mak_N_cap"/>
    <property type="match status" value="1"/>
</dbReference>
<evidence type="ECO:0000313" key="7">
    <source>
        <dbReference type="Proteomes" id="UP000580797"/>
    </source>
</evidence>
<keyword evidence="3" id="KW-0418">Kinase</keyword>
<dbReference type="GO" id="GO:0016301">
    <property type="term" value="F:kinase activity"/>
    <property type="evidence" value="ECO:0007669"/>
    <property type="project" value="UniProtKB-KW"/>
</dbReference>
<protein>
    <recommendedName>
        <fullName evidence="5">Maltokinase N-terminal cap domain-containing protein</fullName>
    </recommendedName>
</protein>
<dbReference type="EMBL" id="JACHDR010000001">
    <property type="protein sequence ID" value="MBB5512603.1"/>
    <property type="molecule type" value="Genomic_DNA"/>
</dbReference>
<evidence type="ECO:0000313" key="6">
    <source>
        <dbReference type="EMBL" id="MBB5512603.1"/>
    </source>
</evidence>
<evidence type="ECO:0000259" key="5">
    <source>
        <dbReference type="Pfam" id="PF18085"/>
    </source>
</evidence>
<comment type="caution">
    <text evidence="6">The sequence shown here is derived from an EMBL/GenBank/DDBJ whole genome shotgun (WGS) entry which is preliminary data.</text>
</comment>
<reference evidence="6 7" key="1">
    <citation type="submission" date="2020-08" db="EMBL/GenBank/DDBJ databases">
        <title>Sequencing the genomes of 1000 actinobacteria strains.</title>
        <authorList>
            <person name="Klenk H.-P."/>
        </authorList>
    </citation>
    <scope>NUCLEOTIDE SEQUENCE [LARGE SCALE GENOMIC DNA]</scope>
    <source>
        <strain evidence="6 7">DSM 105783</strain>
    </source>
</reference>
<keyword evidence="1" id="KW-0808">Transferase</keyword>
<evidence type="ECO:0000256" key="2">
    <source>
        <dbReference type="ARBA" id="ARBA00022741"/>
    </source>
</evidence>
<dbReference type="InterPro" id="IPR040999">
    <property type="entry name" value="Mak_N_cap"/>
</dbReference>
<sequence>MALLYRATLKPTKMELISGWLPNQPWFKETEPIYLKSVGSFRFDDPDGKVGIETIIVAGENAIYQVPLTYRGAPLEGAEALLITTMDHSVLGKRWVYDAVGDPVYVAELAKALLAGYPQVKQAVEENGKLVPLPESVHLEHTGTTEASIPDITQLEIDTVEGVTSIHTGELKLSINRVLEPVTSPTAQGFLTATWDGQDTPVLVAVAP</sequence>
<dbReference type="GO" id="GO:0005524">
    <property type="term" value="F:ATP binding"/>
    <property type="evidence" value="ECO:0007669"/>
    <property type="project" value="UniProtKB-KW"/>
</dbReference>
<keyword evidence="4" id="KW-0067">ATP-binding</keyword>
<name>A0A7W8TTP2_9MICC</name>
<keyword evidence="2" id="KW-0547">Nucleotide-binding</keyword>